<sequence>MDVEPSTSPGRIASLDQFRGYTVAAMMFVNFAGGLNAFHSTFRHHNTYCSYADTIMPQFFFAVGFSYRLTFLRRLATLGRRAASLAVVRRALGLILLGFVLYHLDGRVKTWAELKDLGLGGFLTTAFRRELCQTLVQIALTSVWILPVVAASAPTRVLYLIGGAILHLTLSWWFYLDYAWKTPVIDGGWLGILSWAIPMLVGTLAYDAIAARDLAGRARASAVPSLLGWAAILMLAGYGLASMLVLAPPPFTPPATSMAKVVDLWTMSQRTGSVSYMTFAAGFSLAVYALFVAACDAFGASLGVFRTFGTNALAAYIAPTLVEGAVRAYLPRDAPLWYASAGTLLHLTICWALIRYLEKNRIFLKL</sequence>
<feature type="transmembrane region" description="Helical" evidence="1">
    <location>
        <begin position="336"/>
        <end position="357"/>
    </location>
</feature>
<dbReference type="PANTHER" id="PTHR31061">
    <property type="entry name" value="LD22376P"/>
    <property type="match status" value="1"/>
</dbReference>
<feature type="transmembrane region" description="Helical" evidence="1">
    <location>
        <begin position="21"/>
        <end position="39"/>
    </location>
</feature>
<dbReference type="Proteomes" id="UP001216907">
    <property type="component" value="Unassembled WGS sequence"/>
</dbReference>
<feature type="transmembrane region" description="Helical" evidence="1">
    <location>
        <begin position="226"/>
        <end position="247"/>
    </location>
</feature>
<reference evidence="2 3" key="1">
    <citation type="submission" date="2023-03" db="EMBL/GenBank/DDBJ databases">
        <title>Paludisphaera mucosa sp. nov. a novel planctomycete from northern fen.</title>
        <authorList>
            <person name="Ivanova A."/>
        </authorList>
    </citation>
    <scope>NUCLEOTIDE SEQUENCE [LARGE SCALE GENOMIC DNA]</scope>
    <source>
        <strain evidence="2 3">Pla2</strain>
    </source>
</reference>
<feature type="transmembrane region" description="Helical" evidence="1">
    <location>
        <begin position="274"/>
        <end position="300"/>
    </location>
</feature>
<keyword evidence="3" id="KW-1185">Reference proteome</keyword>
<keyword evidence="1" id="KW-0812">Transmembrane</keyword>
<feature type="transmembrane region" description="Helical" evidence="1">
    <location>
        <begin position="312"/>
        <end position="330"/>
    </location>
</feature>
<dbReference type="RefSeq" id="WP_277861973.1">
    <property type="nucleotide sequence ID" value="NZ_JARRAG010000002.1"/>
</dbReference>
<evidence type="ECO:0000256" key="1">
    <source>
        <dbReference type="SAM" id="Phobius"/>
    </source>
</evidence>
<gene>
    <name evidence="2" type="ORF">PZE19_17785</name>
</gene>
<dbReference type="EMBL" id="JARRAG010000002">
    <property type="protein sequence ID" value="MDG3005642.1"/>
    <property type="molecule type" value="Genomic_DNA"/>
</dbReference>
<organism evidence="2 3">
    <name type="scientific">Paludisphaera mucosa</name>
    <dbReference type="NCBI Taxonomy" id="3030827"/>
    <lineage>
        <taxon>Bacteria</taxon>
        <taxon>Pseudomonadati</taxon>
        <taxon>Planctomycetota</taxon>
        <taxon>Planctomycetia</taxon>
        <taxon>Isosphaerales</taxon>
        <taxon>Isosphaeraceae</taxon>
        <taxon>Paludisphaera</taxon>
    </lineage>
</organism>
<feature type="transmembrane region" description="Helical" evidence="1">
    <location>
        <begin position="51"/>
        <end position="70"/>
    </location>
</feature>
<proteinExistence type="predicted"/>
<evidence type="ECO:0000313" key="2">
    <source>
        <dbReference type="EMBL" id="MDG3005642.1"/>
    </source>
</evidence>
<dbReference type="PANTHER" id="PTHR31061:SF24">
    <property type="entry name" value="LD22376P"/>
    <property type="match status" value="1"/>
</dbReference>
<feature type="transmembrane region" description="Helical" evidence="1">
    <location>
        <begin position="187"/>
        <end position="206"/>
    </location>
</feature>
<feature type="transmembrane region" description="Helical" evidence="1">
    <location>
        <begin position="134"/>
        <end position="150"/>
    </location>
</feature>
<keyword evidence="1" id="KW-0472">Membrane</keyword>
<feature type="transmembrane region" description="Helical" evidence="1">
    <location>
        <begin position="82"/>
        <end position="104"/>
    </location>
</feature>
<comment type="caution">
    <text evidence="2">The sequence shown here is derived from an EMBL/GenBank/DDBJ whole genome shotgun (WGS) entry which is preliminary data.</text>
</comment>
<keyword evidence="1" id="KW-1133">Transmembrane helix</keyword>
<evidence type="ECO:0000313" key="3">
    <source>
        <dbReference type="Proteomes" id="UP001216907"/>
    </source>
</evidence>
<name>A0ABT6FDM8_9BACT</name>
<feature type="transmembrane region" description="Helical" evidence="1">
    <location>
        <begin position="157"/>
        <end position="175"/>
    </location>
</feature>
<protein>
    <submittedName>
        <fullName evidence="2">Heparan-alpha-glucosaminide N-acetyltransferase domain-containing protein</fullName>
    </submittedName>
</protein>
<accession>A0ABT6FDM8</accession>